<dbReference type="Gene3D" id="1.25.10.10">
    <property type="entry name" value="Leucine-rich Repeat Variant"/>
    <property type="match status" value="1"/>
</dbReference>
<dbReference type="Pfam" id="PF00806">
    <property type="entry name" value="PUF"/>
    <property type="match status" value="2"/>
</dbReference>
<evidence type="ECO:0000256" key="1">
    <source>
        <dbReference type="ARBA" id="ARBA00022737"/>
    </source>
</evidence>
<dbReference type="GO" id="GO:0003729">
    <property type="term" value="F:mRNA binding"/>
    <property type="evidence" value="ECO:0007669"/>
    <property type="project" value="TreeGrafter"/>
</dbReference>
<dbReference type="InterPro" id="IPR011989">
    <property type="entry name" value="ARM-like"/>
</dbReference>
<keyword evidence="3" id="KW-0694">RNA-binding</keyword>
<dbReference type="SMART" id="SM00025">
    <property type="entry name" value="Pumilio"/>
    <property type="match status" value="2"/>
</dbReference>
<dbReference type="GO" id="GO:0005737">
    <property type="term" value="C:cytoplasm"/>
    <property type="evidence" value="ECO:0007669"/>
    <property type="project" value="TreeGrafter"/>
</dbReference>
<feature type="repeat" description="Pumilio" evidence="4">
    <location>
        <begin position="40"/>
        <end position="75"/>
    </location>
</feature>
<dbReference type="PROSITE" id="PS50302">
    <property type="entry name" value="PUM"/>
    <property type="match status" value="2"/>
</dbReference>
<organism evidence="6">
    <name type="scientific">Solanum chacoense</name>
    <name type="common">Chaco potato</name>
    <dbReference type="NCBI Taxonomy" id="4108"/>
    <lineage>
        <taxon>Eukaryota</taxon>
        <taxon>Viridiplantae</taxon>
        <taxon>Streptophyta</taxon>
        <taxon>Embryophyta</taxon>
        <taxon>Tracheophyta</taxon>
        <taxon>Spermatophyta</taxon>
        <taxon>Magnoliopsida</taxon>
        <taxon>eudicotyledons</taxon>
        <taxon>Gunneridae</taxon>
        <taxon>Pentapetalae</taxon>
        <taxon>asterids</taxon>
        <taxon>lamiids</taxon>
        <taxon>Solanales</taxon>
        <taxon>Solanaceae</taxon>
        <taxon>Solanoideae</taxon>
        <taxon>Solaneae</taxon>
        <taxon>Solanum</taxon>
    </lineage>
</organism>
<dbReference type="AlphaFoldDB" id="A0A0V0HG25"/>
<evidence type="ECO:0000256" key="4">
    <source>
        <dbReference type="PROSITE-ProRule" id="PRU00317"/>
    </source>
</evidence>
<dbReference type="PROSITE" id="PS50303">
    <property type="entry name" value="PUM_HD"/>
    <property type="match status" value="1"/>
</dbReference>
<protein>
    <submittedName>
        <fullName evidence="6">Putative ovule protein</fullName>
    </submittedName>
</protein>
<evidence type="ECO:0000256" key="3">
    <source>
        <dbReference type="ARBA" id="ARBA00022884"/>
    </source>
</evidence>
<keyword evidence="1" id="KW-0677">Repeat</keyword>
<reference evidence="6" key="1">
    <citation type="submission" date="2015-12" db="EMBL/GenBank/DDBJ databases">
        <title>Gene expression during late stages of embryo sac development: a critical building block for successful pollen-pistil interactions.</title>
        <authorList>
            <person name="Liu Y."/>
            <person name="Joly V."/>
            <person name="Sabar M."/>
            <person name="Matton D.P."/>
        </authorList>
    </citation>
    <scope>NUCLEOTIDE SEQUENCE</scope>
</reference>
<dbReference type="SUPFAM" id="SSF48371">
    <property type="entry name" value="ARM repeat"/>
    <property type="match status" value="1"/>
</dbReference>
<dbReference type="PANTHER" id="PTHR12537:SF63">
    <property type="entry name" value="PUMILIO HOMOLOG 15"/>
    <property type="match status" value="1"/>
</dbReference>
<dbReference type="InterPro" id="IPR001313">
    <property type="entry name" value="Pumilio_RNA-bd_rpt"/>
</dbReference>
<dbReference type="GO" id="GO:0006417">
    <property type="term" value="P:regulation of translation"/>
    <property type="evidence" value="ECO:0007669"/>
    <property type="project" value="UniProtKB-KW"/>
</dbReference>
<dbReference type="InterPro" id="IPR016024">
    <property type="entry name" value="ARM-type_fold"/>
</dbReference>
<feature type="domain" description="PUM-HD" evidence="5">
    <location>
        <begin position="1"/>
        <end position="114"/>
    </location>
</feature>
<dbReference type="EMBL" id="GEDG01021373">
    <property type="protein sequence ID" value="JAP18363.1"/>
    <property type="molecule type" value="Transcribed_RNA"/>
</dbReference>
<evidence type="ECO:0000256" key="2">
    <source>
        <dbReference type="ARBA" id="ARBA00022845"/>
    </source>
</evidence>
<evidence type="ECO:0000259" key="5">
    <source>
        <dbReference type="PROSITE" id="PS50303"/>
    </source>
</evidence>
<proteinExistence type="predicted"/>
<name>A0A0V0HG25_SOLCH</name>
<dbReference type="InterPro" id="IPR033133">
    <property type="entry name" value="PUM-HD"/>
</dbReference>
<feature type="repeat" description="Pumilio" evidence="4">
    <location>
        <begin position="76"/>
        <end position="111"/>
    </location>
</feature>
<sequence>MGETRETIRRIPDLEESETLHVVAMEIDSATQPIYPLLYEIANNCFAIATQKSGCCVIQSCVESAGGELRDCIIAEILTNAVQLSEDQYGNYVVQHLLELKLPEVTYILIDRLQ</sequence>
<keyword evidence="2" id="KW-0810">Translation regulation</keyword>
<dbReference type="PANTHER" id="PTHR12537">
    <property type="entry name" value="RNA BINDING PROTEIN PUMILIO-RELATED"/>
    <property type="match status" value="1"/>
</dbReference>
<dbReference type="EMBL" id="GEDG01019277">
    <property type="protein sequence ID" value="JAP20079.1"/>
    <property type="molecule type" value="Transcribed_RNA"/>
</dbReference>
<accession>A0A0V0HG25</accession>
<evidence type="ECO:0000313" key="6">
    <source>
        <dbReference type="EMBL" id="JAP18363.1"/>
    </source>
</evidence>